<dbReference type="GO" id="GO:0034975">
    <property type="term" value="P:protein folding in endoplasmic reticulum"/>
    <property type="evidence" value="ECO:0007669"/>
    <property type="project" value="TreeGrafter"/>
</dbReference>
<dbReference type="GO" id="GO:0005737">
    <property type="term" value="C:cytoplasm"/>
    <property type="evidence" value="ECO:0007669"/>
    <property type="project" value="TreeGrafter"/>
</dbReference>
<keyword evidence="4" id="KW-0472">Membrane</keyword>
<dbReference type="PROSITE" id="PS51469">
    <property type="entry name" value="SUN"/>
    <property type="match status" value="1"/>
</dbReference>
<feature type="region of interest" description="Disordered" evidence="6">
    <location>
        <begin position="850"/>
        <end position="1239"/>
    </location>
</feature>
<dbReference type="Pfam" id="PF07738">
    <property type="entry name" value="Sad1_UNC"/>
    <property type="match status" value="1"/>
</dbReference>
<organism evidence="9 10">
    <name type="scientific">Rhodotorula diobovata</name>
    <dbReference type="NCBI Taxonomy" id="5288"/>
    <lineage>
        <taxon>Eukaryota</taxon>
        <taxon>Fungi</taxon>
        <taxon>Dikarya</taxon>
        <taxon>Basidiomycota</taxon>
        <taxon>Pucciniomycotina</taxon>
        <taxon>Microbotryomycetes</taxon>
        <taxon>Sporidiobolales</taxon>
        <taxon>Sporidiobolaceae</taxon>
        <taxon>Rhodotorula</taxon>
    </lineage>
</organism>
<keyword evidence="7" id="KW-0732">Signal</keyword>
<dbReference type="PANTHER" id="PTHR12953">
    <property type="entry name" value="MEMBRANE PROTEIN CH1 RELATED"/>
    <property type="match status" value="1"/>
</dbReference>
<feature type="compositionally biased region" description="Low complexity" evidence="6">
    <location>
        <begin position="493"/>
        <end position="509"/>
    </location>
</feature>
<dbReference type="EMBL" id="SOZI01000007">
    <property type="protein sequence ID" value="TNY23885.1"/>
    <property type="molecule type" value="Genomic_DNA"/>
</dbReference>
<dbReference type="InterPro" id="IPR045120">
    <property type="entry name" value="Suco/Slp1-like"/>
</dbReference>
<gene>
    <name evidence="9" type="ORF">DMC30DRAFT_444011</name>
</gene>
<sequence length="1239" mass="128091">MRMLRPCWCFCACIAVSVAASAEPDSVPHADTAQPDVNLDTTLVEPPQGDAERDPASALSTVSSPFSTPTAAPTETVDVSSYGVESPIASSKSFETSAATADVDSSSSSSAPPPSASPEPSPAPTPPVVLVDVPAPAPPVIEELPLTEAPPAPEFLSFNEWRERYVVQPDSSAARRAKKRPRQDAAAPVVSGGGGGAERDDAPDEGGTASAPLEVVETAGKGGVRLDGVVSGTQGQVVFADGALGLAPTASSSLSPIQPLPNVGTGEPSDPLVHLKDRANYAGAECAAKLHRSSRQSKGASSILTEKKDRYMLTPCAATPKFVDVELCDEVQIDALVLANYEFFSSTFKHFKASCSVDYPGKPDDWHDLGTFRARNVRGLQVFRPLSNPPFCRYVRIDFLSHFGSEYYCPVSLLRVYGYTQLESFRESERKAKAIEQALAAAAELGEDEADVDVDEAGSAIDGAREIEVEKIERVEAPTAGANVTAGEERPASEGTPAGATTAAPVEATLSDAPPTPSSPLSVPTASSAPLNVTESALVDSPSTGVSSDAAQSSSLTTPPSTSTSLEGPSASSAPSVSTPSTEPTPVATEPSSVPSTDASAPSAATSSSSVSAATASSASPADASPAPSSSSTVLASPSATHTPANNNSTGSATSTHTATGRPAVGSDTPIASPPLSSPSSRNDSHSPLPSASYPPVQRAPVPPPPSPPAVAQPQPGESIYGTIMKRLASLEHNQTLAMGFIEAQSGMLREAFARVERRLGDVEGSRSRQEQSIRQSLLELEKQRVELERERLALATQVTLLTQEVRFEKRLTVAQLVGLLLLVVFVGFTRGIPTSPFLHVAAATSGARAGKRKVEAALGGEGSGRDREKEWEEQRVPGQEDAKMELRENEVPRRTHRISPSASLSRHQSAKRYPSISKPGALRRHYGPMTGSSSSSAKALSRSWTPPVRHSSAPPEDALGAGPSALGDAVRRHVVPRGPRPPGTPSGAGAASRTYEFPPRSPGSSGAASPARGAATATSAQPLQPSASLSLPPPHTPSSTHLTPQSLASLRVQDLSPSSPANEADTQPSSAPVPASAGLGSAAGLGPGSATVRGGLPFPLDTAPSYDGYQTYSSEEDVPRTLAPVQRPGPTPQPDKDRDRGKGKGKARVSSPSSSSAASATSPGGARPPRGNVPPRPATAIGIRLPSNEEVATSSGEKTREGQEGRFSVQSPRSALPSPPPEPASPQRVDVAQNTKER</sequence>
<dbReference type="OrthoDB" id="266334at2759"/>
<feature type="compositionally biased region" description="Polar residues" evidence="6">
    <location>
        <begin position="899"/>
        <end position="908"/>
    </location>
</feature>
<dbReference type="Gene3D" id="2.60.120.260">
    <property type="entry name" value="Galactose-binding domain-like"/>
    <property type="match status" value="1"/>
</dbReference>
<evidence type="ECO:0000256" key="6">
    <source>
        <dbReference type="SAM" id="MobiDB-lite"/>
    </source>
</evidence>
<dbReference type="InterPro" id="IPR008979">
    <property type="entry name" value="Galactose-bd-like_sf"/>
</dbReference>
<feature type="compositionally biased region" description="Low complexity" evidence="6">
    <location>
        <begin position="1149"/>
        <end position="1170"/>
    </location>
</feature>
<keyword evidence="2" id="KW-0812">Transmembrane</keyword>
<keyword evidence="3" id="KW-1133">Transmembrane helix</keyword>
<evidence type="ECO:0000313" key="10">
    <source>
        <dbReference type="Proteomes" id="UP000311382"/>
    </source>
</evidence>
<proteinExistence type="predicted"/>
<feature type="compositionally biased region" description="Polar residues" evidence="6">
    <location>
        <begin position="58"/>
        <end position="79"/>
    </location>
</feature>
<feature type="compositionally biased region" description="Pro residues" evidence="6">
    <location>
        <begin position="111"/>
        <end position="127"/>
    </location>
</feature>
<feature type="domain" description="SUN" evidence="8">
    <location>
        <begin position="251"/>
        <end position="421"/>
    </location>
</feature>
<feature type="compositionally biased region" description="Low complexity" evidence="6">
    <location>
        <begin position="678"/>
        <end position="688"/>
    </location>
</feature>
<keyword evidence="5" id="KW-0175">Coiled coil</keyword>
<feature type="compositionally biased region" description="Polar residues" evidence="6">
    <location>
        <begin position="541"/>
        <end position="552"/>
    </location>
</feature>
<feature type="compositionally biased region" description="Pro residues" evidence="6">
    <location>
        <begin position="701"/>
        <end position="711"/>
    </location>
</feature>
<evidence type="ECO:0000256" key="2">
    <source>
        <dbReference type="ARBA" id="ARBA00022692"/>
    </source>
</evidence>
<dbReference type="PANTHER" id="PTHR12953:SF0">
    <property type="entry name" value="SUN DOMAIN-CONTAINING OSSIFICATION FACTOR"/>
    <property type="match status" value="1"/>
</dbReference>
<feature type="region of interest" description="Disordered" evidence="6">
    <location>
        <begin position="170"/>
        <end position="209"/>
    </location>
</feature>
<comment type="caution">
    <text evidence="9">The sequence shown here is derived from an EMBL/GenBank/DDBJ whole genome shotgun (WGS) entry which is preliminary data.</text>
</comment>
<evidence type="ECO:0000256" key="5">
    <source>
        <dbReference type="SAM" id="Coils"/>
    </source>
</evidence>
<feature type="compositionally biased region" description="Low complexity" evidence="6">
    <location>
        <begin position="553"/>
        <end position="660"/>
    </location>
</feature>
<reference evidence="9 10" key="1">
    <citation type="submission" date="2019-03" db="EMBL/GenBank/DDBJ databases">
        <title>Rhodosporidium diobovatum UCD-FST 08-225 genome sequencing, assembly, and annotation.</title>
        <authorList>
            <person name="Fakankun I.U."/>
            <person name="Fristensky B."/>
            <person name="Levin D.B."/>
        </authorList>
    </citation>
    <scope>NUCLEOTIDE SEQUENCE [LARGE SCALE GENOMIC DNA]</scope>
    <source>
        <strain evidence="9 10">UCD-FST 08-225</strain>
    </source>
</reference>
<feature type="compositionally biased region" description="Basic and acidic residues" evidence="6">
    <location>
        <begin position="864"/>
        <end position="894"/>
    </location>
</feature>
<evidence type="ECO:0000256" key="4">
    <source>
        <dbReference type="ARBA" id="ARBA00023136"/>
    </source>
</evidence>
<evidence type="ECO:0000259" key="8">
    <source>
        <dbReference type="PROSITE" id="PS51469"/>
    </source>
</evidence>
<feature type="region of interest" description="Disordered" evidence="6">
    <location>
        <begin position="25"/>
        <end position="131"/>
    </location>
</feature>
<feature type="compositionally biased region" description="Low complexity" evidence="6">
    <location>
        <begin position="933"/>
        <end position="944"/>
    </location>
</feature>
<keyword evidence="10" id="KW-1185">Reference proteome</keyword>
<dbReference type="AlphaFoldDB" id="A0A5C5G4I1"/>
<feature type="compositionally biased region" description="Low complexity" evidence="6">
    <location>
        <begin position="1069"/>
        <end position="1081"/>
    </location>
</feature>
<dbReference type="SUPFAM" id="SSF49785">
    <property type="entry name" value="Galactose-binding domain-like"/>
    <property type="match status" value="1"/>
</dbReference>
<feature type="compositionally biased region" description="Low complexity" evidence="6">
    <location>
        <begin position="1038"/>
        <end position="1048"/>
    </location>
</feature>
<evidence type="ECO:0000256" key="3">
    <source>
        <dbReference type="ARBA" id="ARBA00022989"/>
    </source>
</evidence>
<feature type="compositionally biased region" description="Low complexity" evidence="6">
    <location>
        <begin position="986"/>
        <end position="995"/>
    </location>
</feature>
<feature type="compositionally biased region" description="Polar residues" evidence="6">
    <location>
        <begin position="1056"/>
        <end position="1068"/>
    </location>
</feature>
<name>A0A5C5G4I1_9BASI</name>
<feature type="region of interest" description="Disordered" evidence="6">
    <location>
        <begin position="472"/>
        <end position="717"/>
    </location>
</feature>
<evidence type="ECO:0000313" key="9">
    <source>
        <dbReference type="EMBL" id="TNY23885.1"/>
    </source>
</evidence>
<dbReference type="GO" id="GO:0012505">
    <property type="term" value="C:endomembrane system"/>
    <property type="evidence" value="ECO:0007669"/>
    <property type="project" value="UniProtKB-SubCell"/>
</dbReference>
<dbReference type="InterPro" id="IPR012919">
    <property type="entry name" value="SUN_dom"/>
</dbReference>
<accession>A0A5C5G4I1</accession>
<evidence type="ECO:0000256" key="7">
    <source>
        <dbReference type="SAM" id="SignalP"/>
    </source>
</evidence>
<evidence type="ECO:0000256" key="1">
    <source>
        <dbReference type="ARBA" id="ARBA00004308"/>
    </source>
</evidence>
<comment type="subcellular location">
    <subcellularLocation>
        <location evidence="1">Endomembrane system</location>
    </subcellularLocation>
</comment>
<feature type="compositionally biased region" description="Low complexity" evidence="6">
    <location>
        <begin position="519"/>
        <end position="531"/>
    </location>
</feature>
<dbReference type="STRING" id="5288.A0A5C5G4I1"/>
<feature type="chain" id="PRO_5022694553" evidence="7">
    <location>
        <begin position="22"/>
        <end position="1239"/>
    </location>
</feature>
<dbReference type="GO" id="GO:0016020">
    <property type="term" value="C:membrane"/>
    <property type="evidence" value="ECO:0007669"/>
    <property type="project" value="InterPro"/>
</dbReference>
<dbReference type="Proteomes" id="UP000311382">
    <property type="component" value="Unassembled WGS sequence"/>
</dbReference>
<protein>
    <submittedName>
        <fullName evidence="9">UNC-like C-terminal-domain-containing protein</fullName>
    </submittedName>
</protein>
<feature type="signal peptide" evidence="7">
    <location>
        <begin position="1"/>
        <end position="21"/>
    </location>
</feature>
<feature type="compositionally biased region" description="Low complexity" evidence="6">
    <location>
        <begin position="1003"/>
        <end position="1031"/>
    </location>
</feature>
<feature type="compositionally biased region" description="Low complexity" evidence="6">
    <location>
        <begin position="95"/>
        <end position="110"/>
    </location>
</feature>
<feature type="coiled-coil region" evidence="5">
    <location>
        <begin position="771"/>
        <end position="798"/>
    </location>
</feature>